<feature type="compositionally biased region" description="Polar residues" evidence="2">
    <location>
        <begin position="1"/>
        <end position="10"/>
    </location>
</feature>
<comment type="caution">
    <text evidence="3">The sequence shown here is derived from an EMBL/GenBank/DDBJ whole genome shotgun (WGS) entry which is preliminary data.</text>
</comment>
<protein>
    <submittedName>
        <fullName evidence="3">Uncharacterized protein</fullName>
    </submittedName>
</protein>
<feature type="compositionally biased region" description="Polar residues" evidence="2">
    <location>
        <begin position="543"/>
        <end position="575"/>
    </location>
</feature>
<dbReference type="GO" id="GO:0009966">
    <property type="term" value="P:regulation of signal transduction"/>
    <property type="evidence" value="ECO:0007669"/>
    <property type="project" value="InterPro"/>
</dbReference>
<feature type="compositionally biased region" description="Low complexity" evidence="2">
    <location>
        <begin position="870"/>
        <end position="881"/>
    </location>
</feature>
<proteinExistence type="predicted"/>
<dbReference type="EMBL" id="SDRB02003138">
    <property type="protein sequence ID" value="THG18346.1"/>
    <property type="molecule type" value="Genomic_DNA"/>
</dbReference>
<feature type="region of interest" description="Disordered" evidence="2">
    <location>
        <begin position="867"/>
        <end position="984"/>
    </location>
</feature>
<dbReference type="Proteomes" id="UP000306102">
    <property type="component" value="Unassembled WGS sequence"/>
</dbReference>
<feature type="region of interest" description="Disordered" evidence="2">
    <location>
        <begin position="1"/>
        <end position="35"/>
    </location>
</feature>
<dbReference type="PANTHER" id="PTHR12398:SF20">
    <property type="entry name" value="PROTEIN PHOSPHATASE 1 REGULATORY INHIBITOR SUBUNIT 2"/>
    <property type="match status" value="1"/>
</dbReference>
<feature type="region of interest" description="Disordered" evidence="2">
    <location>
        <begin position="817"/>
        <end position="847"/>
    </location>
</feature>
<feature type="compositionally biased region" description="Basic and acidic residues" evidence="2">
    <location>
        <begin position="817"/>
        <end position="826"/>
    </location>
</feature>
<feature type="compositionally biased region" description="Basic residues" evidence="2">
    <location>
        <begin position="11"/>
        <end position="24"/>
    </location>
</feature>
<feature type="compositionally biased region" description="Low complexity" evidence="2">
    <location>
        <begin position="899"/>
        <end position="909"/>
    </location>
</feature>
<dbReference type="GO" id="GO:0004864">
    <property type="term" value="F:protein phosphatase inhibitor activity"/>
    <property type="evidence" value="ECO:0007669"/>
    <property type="project" value="InterPro"/>
</dbReference>
<dbReference type="InterPro" id="IPR007062">
    <property type="entry name" value="PPI-2"/>
</dbReference>
<feature type="compositionally biased region" description="Polar residues" evidence="2">
    <location>
        <begin position="975"/>
        <end position="984"/>
    </location>
</feature>
<dbReference type="PANTHER" id="PTHR12398">
    <property type="entry name" value="PROTEIN PHOSPHATASE INHIBITOR"/>
    <property type="match status" value="1"/>
</dbReference>
<organism evidence="3 4">
    <name type="scientific">Camellia sinensis var. sinensis</name>
    <name type="common">China tea</name>
    <dbReference type="NCBI Taxonomy" id="542762"/>
    <lineage>
        <taxon>Eukaryota</taxon>
        <taxon>Viridiplantae</taxon>
        <taxon>Streptophyta</taxon>
        <taxon>Embryophyta</taxon>
        <taxon>Tracheophyta</taxon>
        <taxon>Spermatophyta</taxon>
        <taxon>Magnoliopsida</taxon>
        <taxon>eudicotyledons</taxon>
        <taxon>Gunneridae</taxon>
        <taxon>Pentapetalae</taxon>
        <taxon>asterids</taxon>
        <taxon>Ericales</taxon>
        <taxon>Theaceae</taxon>
        <taxon>Camellia</taxon>
    </lineage>
</organism>
<evidence type="ECO:0000256" key="2">
    <source>
        <dbReference type="SAM" id="MobiDB-lite"/>
    </source>
</evidence>
<evidence type="ECO:0000313" key="3">
    <source>
        <dbReference type="EMBL" id="THG18346.1"/>
    </source>
</evidence>
<sequence>MRSPQTSTRLASKRQSKLPFKKQKGPGDPVRKGDVDPAKLMYRSNISGLISTVLELELRDGHIKQLQKTPFWVMIDVICVHELDPKLFKKCDATVCRIIQTYDPEDEKFHIGGAQLPLHNNDIRLIFRVQCGKKKLDLTQGGKGLPDFMQRRCSNVSQISSKVIKDLLAEAICGRTERDEEDVAKLLCLFVCAKLFFATTDEHIGWAFVRVIDKLDTLRHYDWTATIRNTLIGSLNEMHNRPEKVTGCVILLLRDEEDVVKLLCLYVCAKLFFATTGEHIGWAFVCVIDKLDTLRHYDWTAIIRNTLIGSLNEMHNRPEKVTGCVVALLFLIYEHSNIVSPERPNVTPRFCRWNIGAAVGKLRVINLSAEGCIEVHCGKLVGTITECHTLKLAAAAIEPKECGRIMMDMDPAEVCDGRKAIIETDDVGSVEPSFNCWQLDTKIGGNMKIERQNDYDNKNTGTPTSKEKVGGKLASRGEVWPVLFPDLLELSSTPDDLNSVIVDKDSEIARLSKQVDRLETKISNLEDSLHDLEVHEITQFVVNDGSNHRTPSNSLSGKVSGSGNVTSGESAQQSACPAGQPEDAGITELEITVSGGNVKDGAAVVGVEGRCEHTAAATSSGPKITSLVKRVKNKPRQEFRLFDYEYPGIFGCPQVNANVRLGKSFEPGVIYSVEDVEVERKTWNGFGMNMRHTVWNMLKDKDRQLLQRMYGLERDRLIVWDGGHNGIQVHFIDIKDLMQQNSINGNVSWRRIARPWRLADLSVPGACAIVTARDRRRIARPWRLADLSVPGACAIVTARDRGRVRWDEANLGEIEANKPVRQKITEPKTPYHPRIDDDGSLSPVRNSSEDCTVDAIHAAAIRSALNDVASSSGKNSQQSGGWTSSDDEADPMDQDEAFSDSGTDSSSMSFREHRRAHYDEFRKVKELRRKGSFLEDASDEEGDMKKDGKSDSSSSSLTAGVKDIDIEGSSGVCRRTSTPPANGV</sequence>
<feature type="coiled-coil region" evidence="1">
    <location>
        <begin position="501"/>
        <end position="535"/>
    </location>
</feature>
<reference evidence="3 4" key="1">
    <citation type="journal article" date="2018" name="Proc. Natl. Acad. Sci. U.S.A.">
        <title>Draft genome sequence of Camellia sinensis var. sinensis provides insights into the evolution of the tea genome and tea quality.</title>
        <authorList>
            <person name="Wei C."/>
            <person name="Yang H."/>
            <person name="Wang S."/>
            <person name="Zhao J."/>
            <person name="Liu C."/>
            <person name="Gao L."/>
            <person name="Xia E."/>
            <person name="Lu Y."/>
            <person name="Tai Y."/>
            <person name="She G."/>
            <person name="Sun J."/>
            <person name="Cao H."/>
            <person name="Tong W."/>
            <person name="Gao Q."/>
            <person name="Li Y."/>
            <person name="Deng W."/>
            <person name="Jiang X."/>
            <person name="Wang W."/>
            <person name="Chen Q."/>
            <person name="Zhang S."/>
            <person name="Li H."/>
            <person name="Wu J."/>
            <person name="Wang P."/>
            <person name="Li P."/>
            <person name="Shi C."/>
            <person name="Zheng F."/>
            <person name="Jian J."/>
            <person name="Huang B."/>
            <person name="Shan D."/>
            <person name="Shi M."/>
            <person name="Fang C."/>
            <person name="Yue Y."/>
            <person name="Li F."/>
            <person name="Li D."/>
            <person name="Wei S."/>
            <person name="Han B."/>
            <person name="Jiang C."/>
            <person name="Yin Y."/>
            <person name="Xia T."/>
            <person name="Zhang Z."/>
            <person name="Bennetzen J.L."/>
            <person name="Zhao S."/>
            <person name="Wan X."/>
        </authorList>
    </citation>
    <scope>NUCLEOTIDE SEQUENCE [LARGE SCALE GENOMIC DNA]</scope>
    <source>
        <strain evidence="4">cv. Shuchazao</strain>
        <tissue evidence="3">Leaf</tissue>
    </source>
</reference>
<name>A0A4S4EQC0_CAMSN</name>
<feature type="region of interest" description="Disordered" evidence="2">
    <location>
        <begin position="543"/>
        <end position="582"/>
    </location>
</feature>
<keyword evidence="1" id="KW-0175">Coiled coil</keyword>
<accession>A0A4S4EQC0</accession>
<dbReference type="Pfam" id="PF04979">
    <property type="entry name" value="IPP-2"/>
    <property type="match status" value="1"/>
</dbReference>
<feature type="compositionally biased region" description="Acidic residues" evidence="2">
    <location>
        <begin position="885"/>
        <end position="898"/>
    </location>
</feature>
<evidence type="ECO:0000256" key="1">
    <source>
        <dbReference type="SAM" id="Coils"/>
    </source>
</evidence>
<keyword evidence="4" id="KW-1185">Reference proteome</keyword>
<evidence type="ECO:0000313" key="4">
    <source>
        <dbReference type="Proteomes" id="UP000306102"/>
    </source>
</evidence>
<gene>
    <name evidence="3" type="ORF">TEA_017237</name>
</gene>
<dbReference type="STRING" id="542762.A0A4S4EQC0"/>
<dbReference type="AlphaFoldDB" id="A0A4S4EQC0"/>